<name>A0ABW1CIE5_9ACTN</name>
<proteinExistence type="predicted"/>
<dbReference type="Proteomes" id="UP001596058">
    <property type="component" value="Unassembled WGS sequence"/>
</dbReference>
<dbReference type="Gene3D" id="3.20.20.120">
    <property type="entry name" value="Enolase-like C-terminal domain"/>
    <property type="match status" value="1"/>
</dbReference>
<organism evidence="2 3">
    <name type="scientific">Nonomuraea insulae</name>
    <dbReference type="NCBI Taxonomy" id="1616787"/>
    <lineage>
        <taxon>Bacteria</taxon>
        <taxon>Bacillati</taxon>
        <taxon>Actinomycetota</taxon>
        <taxon>Actinomycetes</taxon>
        <taxon>Streptosporangiales</taxon>
        <taxon>Streptosporangiaceae</taxon>
        <taxon>Nonomuraea</taxon>
    </lineage>
</organism>
<dbReference type="RefSeq" id="WP_379514179.1">
    <property type="nucleotide sequence ID" value="NZ_JBHSPA010000016.1"/>
</dbReference>
<reference evidence="3" key="1">
    <citation type="journal article" date="2019" name="Int. J. Syst. Evol. Microbiol.">
        <title>The Global Catalogue of Microorganisms (GCM) 10K type strain sequencing project: providing services to taxonomists for standard genome sequencing and annotation.</title>
        <authorList>
            <consortium name="The Broad Institute Genomics Platform"/>
            <consortium name="The Broad Institute Genome Sequencing Center for Infectious Disease"/>
            <person name="Wu L."/>
            <person name="Ma J."/>
        </authorList>
    </citation>
    <scope>NUCLEOTIDE SEQUENCE [LARGE SCALE GENOMIC DNA]</scope>
    <source>
        <strain evidence="3">CCUG 53903</strain>
    </source>
</reference>
<accession>A0ABW1CIE5</accession>
<dbReference type="Pfam" id="PF13378">
    <property type="entry name" value="MR_MLE_C"/>
    <property type="match status" value="1"/>
</dbReference>
<dbReference type="SUPFAM" id="SSF51604">
    <property type="entry name" value="Enolase C-terminal domain-like"/>
    <property type="match status" value="1"/>
</dbReference>
<evidence type="ECO:0000313" key="3">
    <source>
        <dbReference type="Proteomes" id="UP001596058"/>
    </source>
</evidence>
<gene>
    <name evidence="2" type="ORF">ACFPZ3_12425</name>
</gene>
<keyword evidence="3" id="KW-1185">Reference proteome</keyword>
<sequence>MLKVGADLDEDIRRVRLAREAVGPDVRIAMDANQAWNVGQPTRR</sequence>
<dbReference type="InterPro" id="IPR029065">
    <property type="entry name" value="Enolase_C-like"/>
</dbReference>
<evidence type="ECO:0000313" key="2">
    <source>
        <dbReference type="EMBL" id="MFC5824655.1"/>
    </source>
</evidence>
<dbReference type="EMBL" id="JBHSPA010000016">
    <property type="protein sequence ID" value="MFC5824655.1"/>
    <property type="molecule type" value="Genomic_DNA"/>
</dbReference>
<protein>
    <submittedName>
        <fullName evidence="2">Enolase C-terminal domain-like protein</fullName>
    </submittedName>
</protein>
<feature type="domain" description="Enolase C-terminal" evidence="1">
    <location>
        <begin position="2"/>
        <end position="40"/>
    </location>
</feature>
<dbReference type="InterPro" id="IPR036849">
    <property type="entry name" value="Enolase-like_C_sf"/>
</dbReference>
<evidence type="ECO:0000259" key="1">
    <source>
        <dbReference type="Pfam" id="PF13378"/>
    </source>
</evidence>
<comment type="caution">
    <text evidence="2">The sequence shown here is derived from an EMBL/GenBank/DDBJ whole genome shotgun (WGS) entry which is preliminary data.</text>
</comment>